<dbReference type="EMBL" id="DRTX01000133">
    <property type="protein sequence ID" value="HHF53232.1"/>
    <property type="molecule type" value="Genomic_DNA"/>
</dbReference>
<dbReference type="Proteomes" id="UP000886050">
    <property type="component" value="Unassembled WGS sequence"/>
</dbReference>
<gene>
    <name evidence="1" type="ORF">ENL43_02570</name>
</gene>
<proteinExistence type="predicted"/>
<evidence type="ECO:0000313" key="1">
    <source>
        <dbReference type="EMBL" id="HHF53232.1"/>
    </source>
</evidence>
<accession>A0A7V5HN40</accession>
<protein>
    <recommendedName>
        <fullName evidence="2">Late embryogenesis abundant protein LEA-2 subgroup domain-containing protein</fullName>
    </recommendedName>
</protein>
<dbReference type="PROSITE" id="PS51257">
    <property type="entry name" value="PROKAR_LIPOPROTEIN"/>
    <property type="match status" value="1"/>
</dbReference>
<dbReference type="SUPFAM" id="SSF117070">
    <property type="entry name" value="LEA14-like"/>
    <property type="match status" value="1"/>
</dbReference>
<sequence length="161" mass="18777">MELSGKNFYSGWKGIIFSLLFIVLTGCATFKTANTIEDPQIKLTGTRIASISLEKITFIMETDISNPNDFPIKLLGGEYRFFINGVEIHRDKFPHVSVLKPHKTKSFDTFVPFYEEKQTDGLLDALRDRTAKFKVILDLEFQYPEGKRRIHRMFIRPYKKY</sequence>
<dbReference type="Gene3D" id="2.60.40.1820">
    <property type="match status" value="1"/>
</dbReference>
<organism evidence="1">
    <name type="scientific">candidate division WOR-3 bacterium</name>
    <dbReference type="NCBI Taxonomy" id="2052148"/>
    <lineage>
        <taxon>Bacteria</taxon>
        <taxon>Bacteria division WOR-3</taxon>
    </lineage>
</organism>
<dbReference type="AlphaFoldDB" id="A0A7V5HN40"/>
<evidence type="ECO:0008006" key="2">
    <source>
        <dbReference type="Google" id="ProtNLM"/>
    </source>
</evidence>
<name>A0A7V5HN40_UNCW3</name>
<reference evidence="1" key="1">
    <citation type="journal article" date="2020" name="mSystems">
        <title>Genome- and Community-Level Interaction Insights into Carbon Utilization and Element Cycling Functions of Hydrothermarchaeota in Hydrothermal Sediment.</title>
        <authorList>
            <person name="Zhou Z."/>
            <person name="Liu Y."/>
            <person name="Xu W."/>
            <person name="Pan J."/>
            <person name="Luo Z.H."/>
            <person name="Li M."/>
        </authorList>
    </citation>
    <scope>NUCLEOTIDE SEQUENCE [LARGE SCALE GENOMIC DNA]</scope>
    <source>
        <strain evidence="1">HyVt-96</strain>
    </source>
</reference>
<comment type="caution">
    <text evidence="1">The sequence shown here is derived from an EMBL/GenBank/DDBJ whole genome shotgun (WGS) entry which is preliminary data.</text>
</comment>